<evidence type="ECO:0000313" key="3">
    <source>
        <dbReference type="EMBL" id="CAE0819760.1"/>
    </source>
</evidence>
<dbReference type="InterPro" id="IPR006073">
    <property type="entry name" value="GTP-bd"/>
</dbReference>
<proteinExistence type="predicted"/>
<dbReference type="CDD" id="cd01855">
    <property type="entry name" value="YqeH"/>
    <property type="match status" value="1"/>
</dbReference>
<organism evidence="2">
    <name type="scientific">Eutreptiella gymnastica</name>
    <dbReference type="NCBI Taxonomy" id="73025"/>
    <lineage>
        <taxon>Eukaryota</taxon>
        <taxon>Discoba</taxon>
        <taxon>Euglenozoa</taxon>
        <taxon>Euglenida</taxon>
        <taxon>Spirocuta</taxon>
        <taxon>Euglenophyceae</taxon>
        <taxon>Eutreptiales</taxon>
        <taxon>Eutreptiaceae</taxon>
        <taxon>Eutreptiella</taxon>
    </lineage>
</organism>
<accession>A0A6T2C8F9</accession>
<evidence type="ECO:0000313" key="2">
    <source>
        <dbReference type="EMBL" id="CAE0819759.1"/>
    </source>
</evidence>
<protein>
    <recommendedName>
        <fullName evidence="1">G domain-containing protein</fullName>
    </recommendedName>
</protein>
<dbReference type="EMBL" id="HBJA01088878">
    <property type="protein sequence ID" value="CAE0819759.1"/>
    <property type="molecule type" value="Transcribed_RNA"/>
</dbReference>
<dbReference type="Pfam" id="PF01926">
    <property type="entry name" value="MMR_HSR1"/>
    <property type="match status" value="1"/>
</dbReference>
<dbReference type="PANTHER" id="PTHR46434:SF1">
    <property type="entry name" value="GENETIC INTERACTOR OF PROHIBITINS 3, MITOCHONDRIAL"/>
    <property type="match status" value="1"/>
</dbReference>
<dbReference type="InterPro" id="IPR027417">
    <property type="entry name" value="P-loop_NTPase"/>
</dbReference>
<gene>
    <name evidence="2" type="ORF">EGYM00163_LOCUS30929</name>
    <name evidence="3" type="ORF">EGYM00163_LOCUS30930</name>
</gene>
<dbReference type="InterPro" id="IPR050896">
    <property type="entry name" value="Mito_lipid_metab_GTPase"/>
</dbReference>
<name>A0A6T2C8F9_9EUGL</name>
<dbReference type="EMBL" id="HBJA01088879">
    <property type="protein sequence ID" value="CAE0819760.1"/>
    <property type="molecule type" value="Transcribed_RNA"/>
</dbReference>
<evidence type="ECO:0000259" key="1">
    <source>
        <dbReference type="Pfam" id="PF01926"/>
    </source>
</evidence>
<feature type="domain" description="G" evidence="1">
    <location>
        <begin position="317"/>
        <end position="393"/>
    </location>
</feature>
<dbReference type="Gene3D" id="3.40.50.300">
    <property type="entry name" value="P-loop containing nucleotide triphosphate hydrolases"/>
    <property type="match status" value="1"/>
</dbReference>
<dbReference type="GO" id="GO:0005525">
    <property type="term" value="F:GTP binding"/>
    <property type="evidence" value="ECO:0007669"/>
    <property type="project" value="InterPro"/>
</dbReference>
<dbReference type="AlphaFoldDB" id="A0A6T2C8F9"/>
<sequence length="585" mass="65390">MLRLQKLRRTLFIAANRCFSNSSHARASPPNAAVDFGQDKKFSMKYKGVPEYANIAAGKPCPGCGAKFQMEHEGKDGYINPRTLGKLIRKEDKRLRATYQLKAVNEMFETIRQRKSKPAEKSLFASIPQRASSKILDDGVGGKIEVVDWKPEAPDQATQSDAEETTFVSPEEQEVINKLQKRPVVPVCDRCKSIIYYSKQPDSSLSPEQFVEILEKLRTKNAIFVLVVDVFDMNSSFVPDMQRITGNNPVMIVATKYDLLPQEHITRAQIEEKVRHVAKSNFGLQHVKAVVAVSSQNRRYIGVLGDILEEQRKGRSVYFIGRCNVGKSSLINALMKKFMPRPGHEIPASEGTPGFGAEKMHATVFKAPGTTLSPIPFTLADGSHIYDTPGIMHQFDRDCGFELPAELRSPRRQISKPIMFNVKPGKAVLVSSLVQFNLLEGPPQGVKVLVFAAHKLGCTVASIRRANDGLAVRNSGGLDEHVMLRPRIESRDVLSDTYRFEIELFNPKISTVDISVSHIGWISLCGSGDVVFEVHTPQGFVVRRRNALVEYPVKRLTAVTAETLYAVRHLHPHNNKPDTLPKRKR</sequence>
<dbReference type="PANTHER" id="PTHR46434">
    <property type="entry name" value="GENETIC INTERACTOR OF PROHIBITINS 3, MITOCHONDRIAL"/>
    <property type="match status" value="1"/>
</dbReference>
<dbReference type="GO" id="GO:0005739">
    <property type="term" value="C:mitochondrion"/>
    <property type="evidence" value="ECO:0007669"/>
    <property type="project" value="TreeGrafter"/>
</dbReference>
<dbReference type="SUPFAM" id="SSF52540">
    <property type="entry name" value="P-loop containing nucleoside triphosphate hydrolases"/>
    <property type="match status" value="1"/>
</dbReference>
<reference evidence="2" key="1">
    <citation type="submission" date="2021-01" db="EMBL/GenBank/DDBJ databases">
        <authorList>
            <person name="Corre E."/>
            <person name="Pelletier E."/>
            <person name="Niang G."/>
            <person name="Scheremetjew M."/>
            <person name="Finn R."/>
            <person name="Kale V."/>
            <person name="Holt S."/>
            <person name="Cochrane G."/>
            <person name="Meng A."/>
            <person name="Brown T."/>
            <person name="Cohen L."/>
        </authorList>
    </citation>
    <scope>NUCLEOTIDE SEQUENCE</scope>
    <source>
        <strain evidence="2">CCMP1594</strain>
    </source>
</reference>